<protein>
    <submittedName>
        <fullName evidence="2">Uncharacterized protein</fullName>
    </submittedName>
</protein>
<sequence length="319" mass="33419">MACSDWPKGVRFSTHQPIAKQTSMIQTGVPIVASRPVPSTSKTRNPSICGWSLPSCVMRKTRPRTPVSPASVTMNGGSRSHEMTTPCTRPTSAAAPSPAPIAAQEPYRAADAERMTASAYVDPTDRSMPPLMITNVMPAAMMPMNDAARATLRRLSAEPNDGTVTTPSTTTSSSTATAPLRDTIDVSERRRSAAARTPGSSAGVVTTPWLLVLLGLLMTLSSSLRWTNTAVTMIAASTMRATESGTLCDTRVVSSRLDQHRPRDGAEDAHSAAVQRGAADHDGGDGAGSKSRPMYDGSLARSRAVAMTPATAASPPDSA</sequence>
<reference evidence="3" key="1">
    <citation type="journal article" date="2019" name="Int. J. Syst. Evol. Microbiol.">
        <title>The Global Catalogue of Microorganisms (GCM) 10K type strain sequencing project: providing services to taxonomists for standard genome sequencing and annotation.</title>
        <authorList>
            <consortium name="The Broad Institute Genomics Platform"/>
            <consortium name="The Broad Institute Genome Sequencing Center for Infectious Disease"/>
            <person name="Wu L."/>
            <person name="Ma J."/>
        </authorList>
    </citation>
    <scope>NUCLEOTIDE SEQUENCE [LARGE SCALE GENOMIC DNA]</scope>
    <source>
        <strain evidence="3">NBRC 108730</strain>
    </source>
</reference>
<feature type="region of interest" description="Disordered" evidence="1">
    <location>
        <begin position="157"/>
        <end position="202"/>
    </location>
</feature>
<organism evidence="2 3">
    <name type="scientific">Angustibacter aerolatus</name>
    <dbReference type="NCBI Taxonomy" id="1162965"/>
    <lineage>
        <taxon>Bacteria</taxon>
        <taxon>Bacillati</taxon>
        <taxon>Actinomycetota</taxon>
        <taxon>Actinomycetes</taxon>
        <taxon>Kineosporiales</taxon>
        <taxon>Kineosporiaceae</taxon>
    </lineage>
</organism>
<feature type="region of interest" description="Disordered" evidence="1">
    <location>
        <begin position="60"/>
        <end position="100"/>
    </location>
</feature>
<evidence type="ECO:0000313" key="3">
    <source>
        <dbReference type="Proteomes" id="UP001157017"/>
    </source>
</evidence>
<evidence type="ECO:0000313" key="2">
    <source>
        <dbReference type="EMBL" id="GMA84843.1"/>
    </source>
</evidence>
<gene>
    <name evidence="2" type="ORF">GCM10025868_00930</name>
</gene>
<feature type="compositionally biased region" description="Basic and acidic residues" evidence="1">
    <location>
        <begin position="182"/>
        <end position="191"/>
    </location>
</feature>
<feature type="compositionally biased region" description="Basic and acidic residues" evidence="1">
    <location>
        <begin position="257"/>
        <end position="270"/>
    </location>
</feature>
<feature type="compositionally biased region" description="Low complexity" evidence="1">
    <location>
        <begin position="165"/>
        <end position="179"/>
    </location>
</feature>
<feature type="compositionally biased region" description="Low complexity" evidence="1">
    <location>
        <begin position="84"/>
        <end position="100"/>
    </location>
</feature>
<name>A0ABQ6JBK4_9ACTN</name>
<accession>A0ABQ6JBK4</accession>
<comment type="caution">
    <text evidence="2">The sequence shown here is derived from an EMBL/GenBank/DDBJ whole genome shotgun (WGS) entry which is preliminary data.</text>
</comment>
<evidence type="ECO:0000256" key="1">
    <source>
        <dbReference type="SAM" id="MobiDB-lite"/>
    </source>
</evidence>
<dbReference type="Proteomes" id="UP001157017">
    <property type="component" value="Unassembled WGS sequence"/>
</dbReference>
<feature type="compositionally biased region" description="Low complexity" evidence="1">
    <location>
        <begin position="302"/>
        <end position="319"/>
    </location>
</feature>
<dbReference type="EMBL" id="BSUZ01000001">
    <property type="protein sequence ID" value="GMA84843.1"/>
    <property type="molecule type" value="Genomic_DNA"/>
</dbReference>
<feature type="region of interest" description="Disordered" evidence="1">
    <location>
        <begin position="257"/>
        <end position="319"/>
    </location>
</feature>
<proteinExistence type="predicted"/>
<feature type="compositionally biased region" description="Polar residues" evidence="1">
    <location>
        <begin position="68"/>
        <end position="78"/>
    </location>
</feature>
<keyword evidence="3" id="KW-1185">Reference proteome</keyword>